<dbReference type="PANTHER" id="PTHR33933:SF1">
    <property type="entry name" value="PROTEIN ADENYLYLTRANSFERASE MNTA-RELATED"/>
    <property type="match status" value="1"/>
</dbReference>
<protein>
    <submittedName>
        <fullName evidence="2">Nucleotidyltransferase domain-containing protein</fullName>
    </submittedName>
</protein>
<proteinExistence type="predicted"/>
<dbReference type="InterPro" id="IPR041633">
    <property type="entry name" value="Polbeta"/>
</dbReference>
<dbReference type="PANTHER" id="PTHR33933">
    <property type="entry name" value="NUCLEOTIDYLTRANSFERASE"/>
    <property type="match status" value="1"/>
</dbReference>
<reference evidence="2" key="1">
    <citation type="journal article" date="2020" name="mSystems">
        <title>Genome- and Community-Level Interaction Insights into Carbon Utilization and Element Cycling Functions of Hydrothermarchaeota in Hydrothermal Sediment.</title>
        <authorList>
            <person name="Zhou Z."/>
            <person name="Liu Y."/>
            <person name="Xu W."/>
            <person name="Pan J."/>
            <person name="Luo Z.H."/>
            <person name="Li M."/>
        </authorList>
    </citation>
    <scope>NUCLEOTIDE SEQUENCE [LARGE SCALE GENOMIC DNA]</scope>
    <source>
        <strain evidence="2">SpSt-102</strain>
    </source>
</reference>
<dbReference type="GO" id="GO:0016740">
    <property type="term" value="F:transferase activity"/>
    <property type="evidence" value="ECO:0007669"/>
    <property type="project" value="UniProtKB-KW"/>
</dbReference>
<dbReference type="InterPro" id="IPR043519">
    <property type="entry name" value="NT_sf"/>
</dbReference>
<evidence type="ECO:0000259" key="1">
    <source>
        <dbReference type="Pfam" id="PF18765"/>
    </source>
</evidence>
<dbReference type="EMBL" id="DRUZ01000065">
    <property type="protein sequence ID" value="HHS01881.1"/>
    <property type="molecule type" value="Genomic_DNA"/>
</dbReference>
<gene>
    <name evidence="2" type="ORF">ENL71_05050</name>
</gene>
<keyword evidence="2" id="KW-0808">Transferase</keyword>
<evidence type="ECO:0000313" key="2">
    <source>
        <dbReference type="EMBL" id="HHS01881.1"/>
    </source>
</evidence>
<feature type="domain" description="Polymerase beta nucleotidyltransferase" evidence="1">
    <location>
        <begin position="18"/>
        <end position="112"/>
    </location>
</feature>
<dbReference type="CDD" id="cd05403">
    <property type="entry name" value="NT_KNTase_like"/>
    <property type="match status" value="1"/>
</dbReference>
<sequence>MSAISLVNSSLKNELDRILNVIIEKFDPEKVILFGSMAKGNFNELSDIDLVVIMPTNLRFIERLLHLTQAVKPEVPVDFLVYTPEEEEEFIKNKHLFYTEEISKKGVILYEKTRN</sequence>
<dbReference type="InterPro" id="IPR052548">
    <property type="entry name" value="Type_VII_TA_antitoxin"/>
</dbReference>
<dbReference type="AlphaFoldDB" id="A0A7C5Z775"/>
<dbReference type="Pfam" id="PF18765">
    <property type="entry name" value="Polbeta"/>
    <property type="match status" value="1"/>
</dbReference>
<name>A0A7C5Z775_9FIRM</name>
<organism evidence="2">
    <name type="scientific">Caldicellulosiruptor owensensis</name>
    <dbReference type="NCBI Taxonomy" id="55205"/>
    <lineage>
        <taxon>Bacteria</taxon>
        <taxon>Bacillati</taxon>
        <taxon>Bacillota</taxon>
        <taxon>Bacillota incertae sedis</taxon>
        <taxon>Caldicellulosiruptorales</taxon>
        <taxon>Caldicellulosiruptoraceae</taxon>
        <taxon>Caldicellulosiruptor</taxon>
    </lineage>
</organism>
<dbReference type="SUPFAM" id="SSF81301">
    <property type="entry name" value="Nucleotidyltransferase"/>
    <property type="match status" value="1"/>
</dbReference>
<comment type="caution">
    <text evidence="2">The sequence shown here is derived from an EMBL/GenBank/DDBJ whole genome shotgun (WGS) entry which is preliminary data.</text>
</comment>
<accession>A0A7C5Z775</accession>
<dbReference type="Gene3D" id="3.30.460.10">
    <property type="entry name" value="Beta Polymerase, domain 2"/>
    <property type="match status" value="1"/>
</dbReference>